<organism evidence="1">
    <name type="scientific">viral metagenome</name>
    <dbReference type="NCBI Taxonomy" id="1070528"/>
    <lineage>
        <taxon>unclassified sequences</taxon>
        <taxon>metagenomes</taxon>
        <taxon>organismal metagenomes</taxon>
    </lineage>
</organism>
<dbReference type="AlphaFoldDB" id="A0A6M3LCZ9"/>
<sequence length="150" mass="16656">MTISFPSTKATKDAIRDAIGQVVTFVIRGDPTPCPVCSGTDLYDGVNEASLDPYCTTCSGKYWITDDVESGIMAHVRWRTQDEPDYGVGGSVPEGDCYITIANDAISEANIVKVKHIIADSRKVQIFREIHRGVPSRDRIRFVCREWGKE</sequence>
<reference evidence="1" key="1">
    <citation type="submission" date="2020-03" db="EMBL/GenBank/DDBJ databases">
        <title>The deep terrestrial virosphere.</title>
        <authorList>
            <person name="Holmfeldt K."/>
            <person name="Nilsson E."/>
            <person name="Simone D."/>
            <person name="Lopez-Fernandez M."/>
            <person name="Wu X."/>
            <person name="de Brujin I."/>
            <person name="Lundin D."/>
            <person name="Andersson A."/>
            <person name="Bertilsson S."/>
            <person name="Dopson M."/>
        </authorList>
    </citation>
    <scope>NUCLEOTIDE SEQUENCE</scope>
    <source>
        <strain evidence="1">MM415B03505</strain>
    </source>
</reference>
<gene>
    <name evidence="1" type="ORF">MM415B03505_0008</name>
</gene>
<protein>
    <submittedName>
        <fullName evidence="1">Uncharacterized protein</fullName>
    </submittedName>
</protein>
<proteinExistence type="predicted"/>
<name>A0A6M3LCZ9_9ZZZZ</name>
<dbReference type="EMBL" id="MT142952">
    <property type="protein sequence ID" value="QJA90978.1"/>
    <property type="molecule type" value="Genomic_DNA"/>
</dbReference>
<accession>A0A6M3LCZ9</accession>
<evidence type="ECO:0000313" key="1">
    <source>
        <dbReference type="EMBL" id="QJA90978.1"/>
    </source>
</evidence>